<dbReference type="AlphaFoldDB" id="A0A1H9QEW2"/>
<dbReference type="Pfam" id="PF08863">
    <property type="entry name" value="YolD"/>
    <property type="match status" value="1"/>
</dbReference>
<keyword evidence="2" id="KW-1185">Reference proteome</keyword>
<protein>
    <submittedName>
        <fullName evidence="1">YolD-like protein</fullName>
    </submittedName>
</protein>
<dbReference type="STRING" id="1601833.SAMN05518684_102169"/>
<gene>
    <name evidence="1" type="ORF">SAMN05518684_102169</name>
</gene>
<dbReference type="Proteomes" id="UP000198571">
    <property type="component" value="Unassembled WGS sequence"/>
</dbReference>
<evidence type="ECO:0000313" key="1">
    <source>
        <dbReference type="EMBL" id="SER58705.1"/>
    </source>
</evidence>
<sequence length="108" mass="12929">MSDYLKRGNLMWEGSRMMLPEHLQALRERKNKVREDPPPSLTEEELTEFGLIAHDSLHHTLEVKIIYWRDGFNHEIAGIIDRIDGYASRFKIENKWIEVKELKRIERL</sequence>
<dbReference type="RefSeq" id="WP_093047503.1">
    <property type="nucleotide sequence ID" value="NZ_FOGT01000002.1"/>
</dbReference>
<name>A0A1H9QEW2_9BACI</name>
<dbReference type="PANTHER" id="PTHR40051:SF1">
    <property type="entry name" value="YOLD-LIKE FAMILY PROTEIN"/>
    <property type="match status" value="1"/>
</dbReference>
<proteinExistence type="predicted"/>
<dbReference type="OrthoDB" id="2376882at2"/>
<dbReference type="InterPro" id="IPR014962">
    <property type="entry name" value="YolD"/>
</dbReference>
<dbReference type="EMBL" id="FOGT01000002">
    <property type="protein sequence ID" value="SER58705.1"/>
    <property type="molecule type" value="Genomic_DNA"/>
</dbReference>
<accession>A0A1H9QEW2</accession>
<dbReference type="PANTHER" id="PTHR40051">
    <property type="entry name" value="IG HYPOTHETICAL 15966"/>
    <property type="match status" value="1"/>
</dbReference>
<reference evidence="2" key="1">
    <citation type="submission" date="2016-10" db="EMBL/GenBank/DDBJ databases">
        <authorList>
            <person name="Varghese N."/>
            <person name="Submissions S."/>
        </authorList>
    </citation>
    <scope>NUCLEOTIDE SEQUENCE [LARGE SCALE GENOMIC DNA]</scope>
    <source>
        <strain evidence="2">S9</strain>
    </source>
</reference>
<organism evidence="1 2">
    <name type="scientific">Salipaludibacillus aurantiacus</name>
    <dbReference type="NCBI Taxonomy" id="1601833"/>
    <lineage>
        <taxon>Bacteria</taxon>
        <taxon>Bacillati</taxon>
        <taxon>Bacillota</taxon>
        <taxon>Bacilli</taxon>
        <taxon>Bacillales</taxon>
        <taxon>Bacillaceae</taxon>
    </lineage>
</organism>
<evidence type="ECO:0000313" key="2">
    <source>
        <dbReference type="Proteomes" id="UP000198571"/>
    </source>
</evidence>